<dbReference type="Proteomes" id="UP000663929">
    <property type="component" value="Chromosome"/>
</dbReference>
<dbReference type="EMBL" id="CP071793">
    <property type="protein sequence ID" value="QTD49021.1"/>
    <property type="molecule type" value="Genomic_DNA"/>
</dbReference>
<dbReference type="InterPro" id="IPR003675">
    <property type="entry name" value="Rce1/LyrA-like_dom"/>
</dbReference>
<evidence type="ECO:0000256" key="1">
    <source>
        <dbReference type="SAM" id="Phobius"/>
    </source>
</evidence>
<dbReference type="Pfam" id="PF02517">
    <property type="entry name" value="Rce1-like"/>
    <property type="match status" value="1"/>
</dbReference>
<keyword evidence="4" id="KW-1185">Reference proteome</keyword>
<gene>
    <name evidence="3" type="ORF">J3U87_25835</name>
</gene>
<feature type="domain" description="CAAX prenyl protease 2/Lysostaphin resistance protein A-like" evidence="2">
    <location>
        <begin position="283"/>
        <end position="387"/>
    </location>
</feature>
<accession>A0A8A4TJJ7</accession>
<sequence>MESGLMGRGGGVGVIPGVVEKGSSIQFYTACPFSIQALDLASYPQIEFRDKGMPFSLPYLGSSRSALVAVITWCILAVFASVHMMSLEGNPLWLRMVALAIFACLMGLYLGLMVEGPSQEPISWRWAPVIVFLACYGLTQGYSVLAGQWSVADALGGVAFLGIPLGLVFLGRSRPWPGWVDVAVILSLWLPYEARLHPALRLPPGSGGVQLFKLMLIVVILIIYVRLRPIPKLGAKLDLDRKEFRIALIYFAVFVVPIAIPFAMLTGFVEPGMVPRSAFEYSVRILVTLFFVALPEELLFRGLIQNQLMNRLGERPALVIASILFGLSHINNLDPPLVYLQFGALGSLPVPWAYLILATIAGLIYGRVYLKTGNLTAAAFTHTLVDVTWWTFFAGSTS</sequence>
<protein>
    <submittedName>
        <fullName evidence="3">CPBP family intramembrane metalloprotease</fullName>
    </submittedName>
</protein>
<feature type="transmembrane region" description="Helical" evidence="1">
    <location>
        <begin position="281"/>
        <end position="300"/>
    </location>
</feature>
<feature type="transmembrane region" description="Helical" evidence="1">
    <location>
        <begin position="350"/>
        <end position="370"/>
    </location>
</feature>
<dbReference type="AlphaFoldDB" id="A0A8A4TJJ7"/>
<feature type="transmembrane region" description="Helical" evidence="1">
    <location>
        <begin position="66"/>
        <end position="86"/>
    </location>
</feature>
<evidence type="ECO:0000313" key="4">
    <source>
        <dbReference type="Proteomes" id="UP000663929"/>
    </source>
</evidence>
<organism evidence="3 4">
    <name type="scientific">Sulfidibacter corallicola</name>
    <dbReference type="NCBI Taxonomy" id="2818388"/>
    <lineage>
        <taxon>Bacteria</taxon>
        <taxon>Pseudomonadati</taxon>
        <taxon>Acidobacteriota</taxon>
        <taxon>Holophagae</taxon>
        <taxon>Acanthopleuribacterales</taxon>
        <taxon>Acanthopleuribacteraceae</taxon>
        <taxon>Sulfidibacter</taxon>
    </lineage>
</organism>
<keyword evidence="3" id="KW-0645">Protease</keyword>
<dbReference type="GO" id="GO:0004175">
    <property type="term" value="F:endopeptidase activity"/>
    <property type="evidence" value="ECO:0007669"/>
    <property type="project" value="UniProtKB-ARBA"/>
</dbReference>
<evidence type="ECO:0000313" key="3">
    <source>
        <dbReference type="EMBL" id="QTD49021.1"/>
    </source>
</evidence>
<keyword evidence="1" id="KW-0812">Transmembrane</keyword>
<dbReference type="GO" id="GO:0008237">
    <property type="term" value="F:metallopeptidase activity"/>
    <property type="evidence" value="ECO:0007669"/>
    <property type="project" value="UniProtKB-KW"/>
</dbReference>
<feature type="transmembrane region" description="Helical" evidence="1">
    <location>
        <begin position="207"/>
        <end position="227"/>
    </location>
</feature>
<keyword evidence="1" id="KW-1133">Transmembrane helix</keyword>
<feature type="transmembrane region" description="Helical" evidence="1">
    <location>
        <begin position="312"/>
        <end position="330"/>
    </location>
</feature>
<dbReference type="KEGG" id="scor:J3U87_25835"/>
<reference evidence="3" key="1">
    <citation type="submission" date="2021-03" db="EMBL/GenBank/DDBJ databases">
        <title>Acanthopleuribacteraceae sp. M133.</title>
        <authorList>
            <person name="Wang G."/>
        </authorList>
    </citation>
    <scope>NUCLEOTIDE SEQUENCE</scope>
    <source>
        <strain evidence="3">M133</strain>
    </source>
</reference>
<feature type="transmembrane region" description="Helical" evidence="1">
    <location>
        <begin position="126"/>
        <end position="145"/>
    </location>
</feature>
<keyword evidence="3" id="KW-0482">Metalloprotease</keyword>
<dbReference type="RefSeq" id="WP_237378667.1">
    <property type="nucleotide sequence ID" value="NZ_CP071793.1"/>
</dbReference>
<keyword evidence="1" id="KW-0472">Membrane</keyword>
<keyword evidence="3" id="KW-0378">Hydrolase</keyword>
<proteinExistence type="predicted"/>
<feature type="transmembrane region" description="Helical" evidence="1">
    <location>
        <begin position="248"/>
        <end position="269"/>
    </location>
</feature>
<name>A0A8A4TJJ7_SULCO</name>
<evidence type="ECO:0000259" key="2">
    <source>
        <dbReference type="Pfam" id="PF02517"/>
    </source>
</evidence>
<dbReference type="GO" id="GO:0080120">
    <property type="term" value="P:CAAX-box protein maturation"/>
    <property type="evidence" value="ECO:0007669"/>
    <property type="project" value="UniProtKB-ARBA"/>
</dbReference>
<feature type="transmembrane region" description="Helical" evidence="1">
    <location>
        <begin position="92"/>
        <end position="114"/>
    </location>
</feature>
<feature type="transmembrane region" description="Helical" evidence="1">
    <location>
        <begin position="151"/>
        <end position="169"/>
    </location>
</feature>